<protein>
    <submittedName>
        <fullName evidence="12">Transmembrane emp24 domain-containing protein 1</fullName>
    </submittedName>
</protein>
<dbReference type="SUPFAM" id="SSF101576">
    <property type="entry name" value="Supernatant protein factor (SPF), C-terminal domain"/>
    <property type="match status" value="1"/>
</dbReference>
<evidence type="ECO:0000313" key="12">
    <source>
        <dbReference type="EMBL" id="KRX40673.1"/>
    </source>
</evidence>
<comment type="similarity">
    <text evidence="2 8">Belongs to the EMP24/GP25L family.</text>
</comment>
<name>A0A0V0TP56_9BILA</name>
<evidence type="ECO:0000256" key="2">
    <source>
        <dbReference type="ARBA" id="ARBA00007104"/>
    </source>
</evidence>
<evidence type="ECO:0000313" key="13">
    <source>
        <dbReference type="Proteomes" id="UP000055048"/>
    </source>
</evidence>
<evidence type="ECO:0000256" key="4">
    <source>
        <dbReference type="ARBA" id="ARBA00022729"/>
    </source>
</evidence>
<dbReference type="InterPro" id="IPR015720">
    <property type="entry name" value="Emp24-like"/>
</dbReference>
<organism evidence="12 13">
    <name type="scientific">Trichinella murrelli</name>
    <dbReference type="NCBI Taxonomy" id="144512"/>
    <lineage>
        <taxon>Eukaryota</taxon>
        <taxon>Metazoa</taxon>
        <taxon>Ecdysozoa</taxon>
        <taxon>Nematoda</taxon>
        <taxon>Enoplea</taxon>
        <taxon>Dorylaimia</taxon>
        <taxon>Trichinellida</taxon>
        <taxon>Trichinellidae</taxon>
        <taxon>Trichinella</taxon>
    </lineage>
</organism>
<comment type="subcellular location">
    <subcellularLocation>
        <location evidence="7">Endomembrane system</location>
        <topology evidence="7">Single-pass membrane protein</topology>
    </subcellularLocation>
    <subcellularLocation>
        <location evidence="1 8">Membrane</location>
        <topology evidence="1 8">Single-pass type I membrane protein</topology>
    </subcellularLocation>
</comment>
<evidence type="ECO:0000256" key="7">
    <source>
        <dbReference type="ARBA" id="ARBA00037847"/>
    </source>
</evidence>
<dbReference type="SMART" id="SM01190">
    <property type="entry name" value="EMP24_GP25L"/>
    <property type="match status" value="1"/>
</dbReference>
<proteinExistence type="inferred from homology"/>
<evidence type="ECO:0000256" key="3">
    <source>
        <dbReference type="ARBA" id="ARBA00022692"/>
    </source>
</evidence>
<reference evidence="12 13" key="1">
    <citation type="submission" date="2015-01" db="EMBL/GenBank/DDBJ databases">
        <title>Evolution of Trichinella species and genotypes.</title>
        <authorList>
            <person name="Korhonen P.K."/>
            <person name="Edoardo P."/>
            <person name="Giuseppe L.R."/>
            <person name="Gasser R.B."/>
        </authorList>
    </citation>
    <scope>NUCLEOTIDE SEQUENCE [LARGE SCALE GENOMIC DNA]</scope>
    <source>
        <strain evidence="12">ISS417</strain>
    </source>
</reference>
<gene>
    <name evidence="12" type="primary">tmed1</name>
    <name evidence="12" type="ORF">T05_5822</name>
</gene>
<evidence type="ECO:0000256" key="8">
    <source>
        <dbReference type="RuleBase" id="RU003827"/>
    </source>
</evidence>
<dbReference type="Proteomes" id="UP000055048">
    <property type="component" value="Unassembled WGS sequence"/>
</dbReference>
<evidence type="ECO:0000256" key="6">
    <source>
        <dbReference type="ARBA" id="ARBA00023136"/>
    </source>
</evidence>
<dbReference type="PROSITE" id="PS50866">
    <property type="entry name" value="GOLD"/>
    <property type="match status" value="1"/>
</dbReference>
<evidence type="ECO:0000259" key="11">
    <source>
        <dbReference type="PROSITE" id="PS50866"/>
    </source>
</evidence>
<evidence type="ECO:0000256" key="9">
    <source>
        <dbReference type="SAM" id="Phobius"/>
    </source>
</evidence>
<dbReference type="STRING" id="144512.A0A0V0TP56"/>
<dbReference type="InterPro" id="IPR009038">
    <property type="entry name" value="GOLD_dom"/>
</dbReference>
<dbReference type="InterPro" id="IPR036598">
    <property type="entry name" value="GOLD_dom_sf"/>
</dbReference>
<dbReference type="Pfam" id="PF01105">
    <property type="entry name" value="EMP24_GP25L"/>
    <property type="match status" value="1"/>
</dbReference>
<dbReference type="AlphaFoldDB" id="A0A0V0TP56"/>
<evidence type="ECO:0000256" key="1">
    <source>
        <dbReference type="ARBA" id="ARBA00004479"/>
    </source>
</evidence>
<evidence type="ECO:0000256" key="5">
    <source>
        <dbReference type="ARBA" id="ARBA00022989"/>
    </source>
</evidence>
<dbReference type="GO" id="GO:0012505">
    <property type="term" value="C:endomembrane system"/>
    <property type="evidence" value="ECO:0007669"/>
    <property type="project" value="UniProtKB-SubCell"/>
</dbReference>
<dbReference type="GO" id="GO:0016020">
    <property type="term" value="C:membrane"/>
    <property type="evidence" value="ECO:0007669"/>
    <property type="project" value="UniProtKB-SubCell"/>
</dbReference>
<feature type="domain" description="GOLD" evidence="11">
    <location>
        <begin position="35"/>
        <end position="121"/>
    </location>
</feature>
<accession>A0A0V0TP56</accession>
<feature type="transmembrane region" description="Helical" evidence="9">
    <location>
        <begin position="191"/>
        <end position="211"/>
    </location>
</feature>
<feature type="chain" id="PRO_5012655759" evidence="10">
    <location>
        <begin position="16"/>
        <end position="227"/>
    </location>
</feature>
<feature type="signal peptide" evidence="10">
    <location>
        <begin position="1"/>
        <end position="15"/>
    </location>
</feature>
<sequence>MNLLLLSCIVAFACAIEICLAGQQSLTPIIEASEVQCFYVEVTNTNYTFLQLYYQVLSGGDYDIRLYVIDPNENFIIEDERTTENSHRIPLHGLGTYKFCFDNSFSYQTAKMVYILFNMFVSDSEEVSEEITTLDVHNIIEGMDMTVGNMKDRLGKMRKRLMTAENLMRSGRIHEKQDRAFLDSKLRHVNFWSMFNSAAIIVIGALQIFLIKSLFEERSRIGKFLRR</sequence>
<dbReference type="PANTHER" id="PTHR22811">
    <property type="entry name" value="TRANSMEMBRANE EMP24 DOMAIN-CONTAINING PROTEIN"/>
    <property type="match status" value="1"/>
</dbReference>
<dbReference type="EMBL" id="JYDJ01000193">
    <property type="protein sequence ID" value="KRX40673.1"/>
    <property type="molecule type" value="Genomic_DNA"/>
</dbReference>
<keyword evidence="5 9" id="KW-1133">Transmembrane helix</keyword>
<evidence type="ECO:0000256" key="10">
    <source>
        <dbReference type="SAM" id="SignalP"/>
    </source>
</evidence>
<comment type="caution">
    <text evidence="12">The sequence shown here is derived from an EMBL/GenBank/DDBJ whole genome shotgun (WGS) entry which is preliminary data.</text>
</comment>
<keyword evidence="13" id="KW-1185">Reference proteome</keyword>
<keyword evidence="3 8" id="KW-0812">Transmembrane</keyword>
<keyword evidence="4 10" id="KW-0732">Signal</keyword>
<keyword evidence="6 9" id="KW-0472">Membrane</keyword>